<sequence>MTVHLKEESCSDKFTNLRPQFHSLYAVRKNQKISSTALFFLFIIVTVVLIGLTNYLRHNIKRNTEIDLKIKATVCWIIDSIDGSGYMILTPEYDLSNIL</sequence>
<keyword evidence="1" id="KW-0812">Transmembrane</keyword>
<keyword evidence="3" id="KW-1185">Reference proteome</keyword>
<proteinExistence type="predicted"/>
<evidence type="ECO:0000256" key="1">
    <source>
        <dbReference type="SAM" id="Phobius"/>
    </source>
</evidence>
<comment type="caution">
    <text evidence="2">The sequence shown here is derived from an EMBL/GenBank/DDBJ whole genome shotgun (WGS) entry which is preliminary data.</text>
</comment>
<keyword evidence="1" id="KW-0472">Membrane</keyword>
<dbReference type="AlphaFoldDB" id="A0A0C2MAL8"/>
<organism evidence="2 3">
    <name type="scientific">Thelohanellus kitauei</name>
    <name type="common">Myxosporean</name>
    <dbReference type="NCBI Taxonomy" id="669202"/>
    <lineage>
        <taxon>Eukaryota</taxon>
        <taxon>Metazoa</taxon>
        <taxon>Cnidaria</taxon>
        <taxon>Myxozoa</taxon>
        <taxon>Myxosporea</taxon>
        <taxon>Bivalvulida</taxon>
        <taxon>Platysporina</taxon>
        <taxon>Myxobolidae</taxon>
        <taxon>Thelohanellus</taxon>
    </lineage>
</organism>
<evidence type="ECO:0000313" key="2">
    <source>
        <dbReference type="EMBL" id="KII61379.1"/>
    </source>
</evidence>
<feature type="transmembrane region" description="Helical" evidence="1">
    <location>
        <begin position="37"/>
        <end position="56"/>
    </location>
</feature>
<gene>
    <name evidence="2" type="ORF">RF11_12793</name>
</gene>
<evidence type="ECO:0000313" key="3">
    <source>
        <dbReference type="Proteomes" id="UP000031668"/>
    </source>
</evidence>
<name>A0A0C2MAL8_THEKT</name>
<accession>A0A0C2MAL8</accession>
<keyword evidence="1" id="KW-1133">Transmembrane helix</keyword>
<protein>
    <submittedName>
        <fullName evidence="2">Uncharacterized protein</fullName>
    </submittedName>
</protein>
<reference evidence="2 3" key="1">
    <citation type="journal article" date="2014" name="Genome Biol. Evol.">
        <title>The genome of the myxosporean Thelohanellus kitauei shows adaptations to nutrient acquisition within its fish host.</title>
        <authorList>
            <person name="Yang Y."/>
            <person name="Xiong J."/>
            <person name="Zhou Z."/>
            <person name="Huo F."/>
            <person name="Miao W."/>
            <person name="Ran C."/>
            <person name="Liu Y."/>
            <person name="Zhang J."/>
            <person name="Feng J."/>
            <person name="Wang M."/>
            <person name="Wang M."/>
            <person name="Wang L."/>
            <person name="Yao B."/>
        </authorList>
    </citation>
    <scope>NUCLEOTIDE SEQUENCE [LARGE SCALE GENOMIC DNA]</scope>
    <source>
        <strain evidence="2">Wuqing</strain>
    </source>
</reference>
<dbReference type="EMBL" id="JWZT01005339">
    <property type="protein sequence ID" value="KII61379.1"/>
    <property type="molecule type" value="Genomic_DNA"/>
</dbReference>
<dbReference type="Proteomes" id="UP000031668">
    <property type="component" value="Unassembled WGS sequence"/>
</dbReference>